<sequence length="405" mass="46419">MTAGGATGRGRADPRKAQPRDPSQESLREEGTPDEEPEEAPDADPGSGGRERLDGPGREGRLEEFYLRLPPDFLLDQRPSDTRILLFQRAPHKLGIYCKPLPRYFSHQRTEIKDEPSSKMHFLRIDCKLILPCSMGKSSLEAIDAQDFQAHAENSTAFSDKCDLFNPYFLHYCCWLVEDEIERYIKNQKVQSYLTDDLQYKEVKKTSPEEVDVKRDQKKGKAGTQTVYMFRRCTVSIFIILTLIIIFALAAALGVKKDKLPSTSHQVTYLLVPAASCPDGWIGYRRKCYYFSEDEGNWTLSQSICSSYNSSLTVINSQEDMNFVMRYKGTLDHWIGLSRKPGQPWKWTDGTDFNNWFEVKGNSLCAYLNEFAVSSSGCYTERNWICSRPDEYTQRQQKDSEVMVT</sequence>
<reference evidence="6 7" key="1">
    <citation type="journal article" date="2012" name="Genome Biol.">
        <title>Sequencing three crocodilian genomes to illuminate the evolution of archosaurs and amniotes.</title>
        <authorList>
            <person name="St John J.A."/>
            <person name="Braun E.L."/>
            <person name="Isberg S.R."/>
            <person name="Miles L.G."/>
            <person name="Chong A.Y."/>
            <person name="Gongora J."/>
            <person name="Dalzell P."/>
            <person name="Moran C."/>
            <person name="Bed'hom B."/>
            <person name="Abzhanov A."/>
            <person name="Burgess S.C."/>
            <person name="Cooksey A.M."/>
            <person name="Castoe T.A."/>
            <person name="Crawford N.G."/>
            <person name="Densmore L.D."/>
            <person name="Drew J.C."/>
            <person name="Edwards S.V."/>
            <person name="Faircloth B.C."/>
            <person name="Fujita M.K."/>
            <person name="Greenwold M.J."/>
            <person name="Hoffmann F.G."/>
            <person name="Howard J.M."/>
            <person name="Iguchi T."/>
            <person name="Janes D.E."/>
            <person name="Khan S.Y."/>
            <person name="Kohno S."/>
            <person name="de Koning A.J."/>
            <person name="Lance S.L."/>
            <person name="McCarthy F.M."/>
            <person name="McCormack J.E."/>
            <person name="Merchant M.E."/>
            <person name="Peterson D.G."/>
            <person name="Pollock D.D."/>
            <person name="Pourmand N."/>
            <person name="Raney B.J."/>
            <person name="Roessler K.A."/>
            <person name="Sanford J.R."/>
            <person name="Sawyer R.H."/>
            <person name="Schmidt C.J."/>
            <person name="Triplett E.W."/>
            <person name="Tuberville T.D."/>
            <person name="Venegas-Anaya M."/>
            <person name="Howard J.T."/>
            <person name="Jarvis E.D."/>
            <person name="Guillette L.J.Jr."/>
            <person name="Glenn T.C."/>
            <person name="Green R.E."/>
            <person name="Ray D.A."/>
        </authorList>
    </citation>
    <scope>NUCLEOTIDE SEQUENCE [LARGE SCALE GENOMIC DNA]</scope>
    <source>
        <strain evidence="6">KSC_2009_1</strain>
    </source>
</reference>
<feature type="domain" description="C-type lectin" evidence="5">
    <location>
        <begin position="284"/>
        <end position="387"/>
    </location>
</feature>
<dbReference type="GO" id="GO:0030246">
    <property type="term" value="F:carbohydrate binding"/>
    <property type="evidence" value="ECO:0007669"/>
    <property type="project" value="UniProtKB-KW"/>
</dbReference>
<feature type="compositionally biased region" description="Basic and acidic residues" evidence="3">
    <location>
        <begin position="10"/>
        <end position="31"/>
    </location>
</feature>
<dbReference type="PANTHER" id="PTHR45710:SF35">
    <property type="entry name" value="C-TYPE LECTIN DOMAIN FAMILY 2 MEMBER D"/>
    <property type="match status" value="1"/>
</dbReference>
<evidence type="ECO:0000313" key="7">
    <source>
        <dbReference type="Proteomes" id="UP000050525"/>
    </source>
</evidence>
<evidence type="ECO:0000313" key="6">
    <source>
        <dbReference type="EMBL" id="KYO35878.1"/>
    </source>
</evidence>
<accession>A0A151NGG3</accession>
<feature type="transmembrane region" description="Helical" evidence="4">
    <location>
        <begin position="235"/>
        <end position="255"/>
    </location>
</feature>
<protein>
    <submittedName>
        <fullName evidence="6">C-type lectin domain family 2 member B-like</fullName>
    </submittedName>
</protein>
<dbReference type="AlphaFoldDB" id="A0A151NGG3"/>
<dbReference type="PANTHER" id="PTHR45710">
    <property type="entry name" value="C-TYPE LECTIN DOMAIN-CONTAINING PROTEIN 180"/>
    <property type="match status" value="1"/>
</dbReference>
<dbReference type="SMART" id="SM00034">
    <property type="entry name" value="CLECT"/>
    <property type="match status" value="1"/>
</dbReference>
<dbReference type="InterPro" id="IPR016187">
    <property type="entry name" value="CTDL_fold"/>
</dbReference>
<dbReference type="CDD" id="cd03593">
    <property type="entry name" value="CLECT_NK_receptors_like"/>
    <property type="match status" value="1"/>
</dbReference>
<evidence type="ECO:0000256" key="1">
    <source>
        <dbReference type="ARBA" id="ARBA00004401"/>
    </source>
</evidence>
<dbReference type="InterPro" id="IPR050828">
    <property type="entry name" value="C-type_lectin/matrix_domain"/>
</dbReference>
<keyword evidence="4" id="KW-0472">Membrane</keyword>
<evidence type="ECO:0000256" key="2">
    <source>
        <dbReference type="ARBA" id="ARBA00022734"/>
    </source>
</evidence>
<keyword evidence="4" id="KW-1133">Transmembrane helix</keyword>
<keyword evidence="4" id="KW-0812">Transmembrane</keyword>
<keyword evidence="7" id="KW-1185">Reference proteome</keyword>
<organism evidence="6 7">
    <name type="scientific">Alligator mississippiensis</name>
    <name type="common">American alligator</name>
    <dbReference type="NCBI Taxonomy" id="8496"/>
    <lineage>
        <taxon>Eukaryota</taxon>
        <taxon>Metazoa</taxon>
        <taxon>Chordata</taxon>
        <taxon>Craniata</taxon>
        <taxon>Vertebrata</taxon>
        <taxon>Euteleostomi</taxon>
        <taxon>Archelosauria</taxon>
        <taxon>Archosauria</taxon>
        <taxon>Crocodylia</taxon>
        <taxon>Alligatoridae</taxon>
        <taxon>Alligatorinae</taxon>
        <taxon>Alligator</taxon>
    </lineage>
</organism>
<evidence type="ECO:0000256" key="3">
    <source>
        <dbReference type="SAM" id="MobiDB-lite"/>
    </source>
</evidence>
<gene>
    <name evidence="6" type="ORF">Y1Q_0017354</name>
</gene>
<keyword evidence="2" id="KW-0430">Lectin</keyword>
<evidence type="ECO:0000256" key="4">
    <source>
        <dbReference type="SAM" id="Phobius"/>
    </source>
</evidence>
<comment type="subcellular location">
    <subcellularLocation>
        <location evidence="1">Cell membrane</location>
        <topology evidence="1">Single-pass type II membrane protein</topology>
    </subcellularLocation>
</comment>
<evidence type="ECO:0000259" key="5">
    <source>
        <dbReference type="PROSITE" id="PS50041"/>
    </source>
</evidence>
<dbReference type="InterPro" id="IPR033992">
    <property type="entry name" value="NKR-like_CTLD"/>
</dbReference>
<comment type="caution">
    <text evidence="6">The sequence shown here is derived from an EMBL/GenBank/DDBJ whole genome shotgun (WGS) entry which is preliminary data.</text>
</comment>
<feature type="region of interest" description="Disordered" evidence="3">
    <location>
        <begin position="1"/>
        <end position="57"/>
    </location>
</feature>
<proteinExistence type="predicted"/>
<dbReference type="EMBL" id="AKHW03003057">
    <property type="protein sequence ID" value="KYO35878.1"/>
    <property type="molecule type" value="Genomic_DNA"/>
</dbReference>
<dbReference type="InterPro" id="IPR001304">
    <property type="entry name" value="C-type_lectin-like"/>
</dbReference>
<dbReference type="Proteomes" id="UP000050525">
    <property type="component" value="Unassembled WGS sequence"/>
</dbReference>
<dbReference type="InterPro" id="IPR016186">
    <property type="entry name" value="C-type_lectin-like/link_sf"/>
</dbReference>
<dbReference type="GO" id="GO:0005886">
    <property type="term" value="C:plasma membrane"/>
    <property type="evidence" value="ECO:0007669"/>
    <property type="project" value="UniProtKB-SubCell"/>
</dbReference>
<feature type="compositionally biased region" description="Acidic residues" evidence="3">
    <location>
        <begin position="32"/>
        <end position="42"/>
    </location>
</feature>
<dbReference type="Pfam" id="PF00059">
    <property type="entry name" value="Lectin_C"/>
    <property type="match status" value="1"/>
</dbReference>
<dbReference type="PROSITE" id="PS50041">
    <property type="entry name" value="C_TYPE_LECTIN_2"/>
    <property type="match status" value="1"/>
</dbReference>
<dbReference type="Gene3D" id="3.10.100.10">
    <property type="entry name" value="Mannose-Binding Protein A, subunit A"/>
    <property type="match status" value="1"/>
</dbReference>
<dbReference type="SUPFAM" id="SSF56436">
    <property type="entry name" value="C-type lectin-like"/>
    <property type="match status" value="1"/>
</dbReference>
<name>A0A151NGG3_ALLMI</name>